<organism evidence="5 6">
    <name type="scientific">Pseudoalteromonas piratica</name>
    <dbReference type="NCBI Taxonomy" id="1348114"/>
    <lineage>
        <taxon>Bacteria</taxon>
        <taxon>Pseudomonadati</taxon>
        <taxon>Pseudomonadota</taxon>
        <taxon>Gammaproteobacteria</taxon>
        <taxon>Alteromonadales</taxon>
        <taxon>Pseudoalteromonadaceae</taxon>
        <taxon>Pseudoalteromonas</taxon>
    </lineage>
</organism>
<dbReference type="Proteomes" id="UP000030341">
    <property type="component" value="Chromosome 1"/>
</dbReference>
<dbReference type="Gene3D" id="3.40.630.10">
    <property type="entry name" value="Zn peptidases"/>
    <property type="match status" value="1"/>
</dbReference>
<dbReference type="HOGENOM" id="CLU_032905_0_0_6"/>
<protein>
    <submittedName>
        <fullName evidence="5">Peptidase M14</fullName>
    </submittedName>
</protein>
<dbReference type="PANTHER" id="PTHR11705:SF145">
    <property type="entry name" value="PEPTIDASE M14 CARBOXYPEPTIDASE A DOMAIN-CONTAINING PROTEIN"/>
    <property type="match status" value="1"/>
</dbReference>
<dbReference type="GO" id="GO:0004181">
    <property type="term" value="F:metallocarboxypeptidase activity"/>
    <property type="evidence" value="ECO:0007669"/>
    <property type="project" value="InterPro"/>
</dbReference>
<evidence type="ECO:0000256" key="2">
    <source>
        <dbReference type="ARBA" id="ARBA00005988"/>
    </source>
</evidence>
<dbReference type="Pfam" id="PF00246">
    <property type="entry name" value="Peptidase_M14"/>
    <property type="match status" value="1"/>
</dbReference>
<keyword evidence="6" id="KW-1185">Reference proteome</keyword>
<evidence type="ECO:0000313" key="6">
    <source>
        <dbReference type="Proteomes" id="UP000030341"/>
    </source>
</evidence>
<gene>
    <name evidence="5" type="ORF">OM33_10145</name>
</gene>
<evidence type="ECO:0000313" key="5">
    <source>
        <dbReference type="EMBL" id="AIY66351.1"/>
    </source>
</evidence>
<dbReference type="PANTHER" id="PTHR11705">
    <property type="entry name" value="PROTEASE FAMILY M14 CARBOXYPEPTIDASE A,B"/>
    <property type="match status" value="1"/>
</dbReference>
<evidence type="ECO:0000256" key="3">
    <source>
        <dbReference type="PROSITE-ProRule" id="PRU01379"/>
    </source>
</evidence>
<feature type="domain" description="Peptidase M14" evidence="4">
    <location>
        <begin position="49"/>
        <end position="326"/>
    </location>
</feature>
<dbReference type="AlphaFoldDB" id="A0A0A7EJW3"/>
<dbReference type="GO" id="GO:0005615">
    <property type="term" value="C:extracellular space"/>
    <property type="evidence" value="ECO:0007669"/>
    <property type="project" value="TreeGrafter"/>
</dbReference>
<dbReference type="PROSITE" id="PS52035">
    <property type="entry name" value="PEPTIDASE_M14"/>
    <property type="match status" value="1"/>
</dbReference>
<evidence type="ECO:0000256" key="1">
    <source>
        <dbReference type="ARBA" id="ARBA00001947"/>
    </source>
</evidence>
<feature type="active site" description="Proton donor/acceptor" evidence="3">
    <location>
        <position position="301"/>
    </location>
</feature>
<comment type="similarity">
    <text evidence="2 3">Belongs to the peptidase M14 family.</text>
</comment>
<dbReference type="GO" id="GO:0008270">
    <property type="term" value="F:zinc ion binding"/>
    <property type="evidence" value="ECO:0007669"/>
    <property type="project" value="InterPro"/>
</dbReference>
<dbReference type="SMART" id="SM00631">
    <property type="entry name" value="Zn_pept"/>
    <property type="match status" value="1"/>
</dbReference>
<dbReference type="SUPFAM" id="SSF53187">
    <property type="entry name" value="Zn-dependent exopeptidases"/>
    <property type="match status" value="1"/>
</dbReference>
<dbReference type="OrthoDB" id="9767214at2"/>
<name>A0A0A7EJW3_9GAMM</name>
<dbReference type="STRING" id="1348114.OM33_10145"/>
<dbReference type="CDD" id="cd06241">
    <property type="entry name" value="M14-like"/>
    <property type="match status" value="1"/>
</dbReference>
<dbReference type="InterPro" id="IPR000834">
    <property type="entry name" value="Peptidase_M14"/>
</dbReference>
<proteinExistence type="inferred from homology"/>
<evidence type="ECO:0000259" key="4">
    <source>
        <dbReference type="PROSITE" id="PS52035"/>
    </source>
</evidence>
<dbReference type="RefSeq" id="WP_038643257.1">
    <property type="nucleotide sequence ID" value="NZ_CP009888.1"/>
</dbReference>
<accession>A0A0A7EJW3</accession>
<sequence length="585" mass="66731">MFLNALLLTAAISAVDHLPPLTQWQGQSERLLQPTNPLATEFERSNGLVSPTYIESMAYLDRLVASNSNQFKLETIGTSDAGRAIKMLIASENGQIDKNKATLLLQAGIHSGEIDGKDATFMMLRDIAQGQRNDILKRVNILFIPILNVDGHENASRFNRINQRGPEVMGFRTNGRNLNLNRDYTKLETPGVQAVMRVINQYQPDIYVDMHVTDGADYQYDITYGSTPRFASDSPKIAEFIEQKINPVIDAKLSRFGHIPGPLIFVMNKRELSEGLAGWVATPRYSNGWGDLNNLPTILLENHSLKPYKQRVLGTYVFLDGVIDAVSTNLTKLRRVVKIEKEFMPRELVVARGYSKTPKHIDFLGIEYEKFFSELSNQQEVRYTGKVKTFENLPVFWREEVVEKVKVPTAYYLPKSWSNIAAKLQNHGITLERGYGVVNHLKQIKVVDHQFARAPFENRLQVSGVFEYQDISNIDLSGYFKISTAQLSGKLAVHLLQPEAEDSFFSWGFFNSIFQRTEYSENYALLPFAEKMLASNPKLKREFEDKLANDKDFKNNAKKRLDWLYSKTPFYDGGYLTYPILIDYE</sequence>
<reference evidence="5 6" key="1">
    <citation type="submission" date="2014-11" db="EMBL/GenBank/DDBJ databases">
        <title>Complete Genome Sequence of Pseudoalteromonas sp. Strain OCN003 Isolated from Kaneohe Bay, Oahu, Hawaii.</title>
        <authorList>
            <person name="Beurmann S."/>
            <person name="Videau P."/>
            <person name="Ushijima B."/>
            <person name="Smith A.M."/>
            <person name="Aeby G.S."/>
            <person name="Callahan S.M."/>
            <person name="Belcaid M."/>
        </authorList>
    </citation>
    <scope>NUCLEOTIDE SEQUENCE [LARGE SCALE GENOMIC DNA]</scope>
    <source>
        <strain evidence="5 6">OCN003</strain>
    </source>
</reference>
<dbReference type="KEGG" id="pseo:OM33_10145"/>
<dbReference type="EMBL" id="CP009888">
    <property type="protein sequence ID" value="AIY66351.1"/>
    <property type="molecule type" value="Genomic_DNA"/>
</dbReference>
<dbReference type="GO" id="GO:0006508">
    <property type="term" value="P:proteolysis"/>
    <property type="evidence" value="ECO:0007669"/>
    <property type="project" value="InterPro"/>
</dbReference>
<dbReference type="eggNOG" id="COG2866">
    <property type="taxonomic scope" value="Bacteria"/>
</dbReference>
<comment type="cofactor">
    <cofactor evidence="1">
        <name>Zn(2+)</name>
        <dbReference type="ChEBI" id="CHEBI:29105"/>
    </cofactor>
</comment>